<keyword evidence="2" id="KW-1185">Reference proteome</keyword>
<accession>A0ACC3DCF9</accession>
<organism evidence="1 2">
    <name type="scientific">Coniosporium uncinatum</name>
    <dbReference type="NCBI Taxonomy" id="93489"/>
    <lineage>
        <taxon>Eukaryota</taxon>
        <taxon>Fungi</taxon>
        <taxon>Dikarya</taxon>
        <taxon>Ascomycota</taxon>
        <taxon>Pezizomycotina</taxon>
        <taxon>Dothideomycetes</taxon>
        <taxon>Dothideomycetes incertae sedis</taxon>
        <taxon>Coniosporium</taxon>
    </lineage>
</organism>
<dbReference type="EMBL" id="JAWDJW010006377">
    <property type="protein sequence ID" value="KAK3065008.1"/>
    <property type="molecule type" value="Genomic_DNA"/>
</dbReference>
<evidence type="ECO:0000313" key="1">
    <source>
        <dbReference type="EMBL" id="KAK3065008.1"/>
    </source>
</evidence>
<dbReference type="Proteomes" id="UP001186974">
    <property type="component" value="Unassembled WGS sequence"/>
</dbReference>
<sequence>MTRSASRLLHRKSRQRLDRRIRALGHRAPQRRTYLPLGIDFIISGVRHALSHNNLAFWEKNFRNWGQPDNYTTEVSAGGERIIFTADPENIKAILATQFQDYGKGKHFNEDWHDFLGDGIFATDGEKWHESRQLIRPQFIKDRLSDIDIFEEHVDVLIPKLGSGREVDVVDLFFRFTLDAATHFLLGQSVDSLVNPQVKFADAFGHVQHIQSIIARSGTFNRFVPRKKFYEGIKEIDFFVQPFIERALALSPDELEKRTKSDEGYTFLHALAAFTRDRKVLRDQLINILLAGRDTTACTLSWTFYELSLYPRVTEKLRKEIEQVVGLTRKPTYEDLKSMRYLQHVLNEILRLYPVVPYNVRLALKDTTLPRGGGTNGDEPVGILESTPIGYSTLLMQRREDLYPSVAAGFPPILSFVPERWDRWTPKSWTYIPFNGGPRICIGQQFALTEMAYTIVRILQRFPFVENRMHGRHPGLKTDIVLQPARPVKVVFHEADREKQ</sequence>
<name>A0ACC3DCF9_9PEZI</name>
<comment type="caution">
    <text evidence="1">The sequence shown here is derived from an EMBL/GenBank/DDBJ whole genome shotgun (WGS) entry which is preliminary data.</text>
</comment>
<reference evidence="1" key="1">
    <citation type="submission" date="2024-09" db="EMBL/GenBank/DDBJ databases">
        <title>Black Yeasts Isolated from many extreme environments.</title>
        <authorList>
            <person name="Coleine C."/>
            <person name="Stajich J.E."/>
            <person name="Selbmann L."/>
        </authorList>
    </citation>
    <scope>NUCLEOTIDE SEQUENCE</scope>
    <source>
        <strain evidence="1">CCFEE 5737</strain>
    </source>
</reference>
<evidence type="ECO:0000313" key="2">
    <source>
        <dbReference type="Proteomes" id="UP001186974"/>
    </source>
</evidence>
<gene>
    <name evidence="1" type="ORF">LTS18_013872</name>
</gene>
<protein>
    <submittedName>
        <fullName evidence="1">Uncharacterized protein</fullName>
    </submittedName>
</protein>
<proteinExistence type="predicted"/>